<reference evidence="9" key="1">
    <citation type="submission" date="2016-04" db="EMBL/GenBank/DDBJ databases">
        <title>Cephalotus genome sequencing.</title>
        <authorList>
            <person name="Fukushima K."/>
            <person name="Hasebe M."/>
            <person name="Fang X."/>
        </authorList>
    </citation>
    <scope>NUCLEOTIDE SEQUENCE [LARGE SCALE GENOMIC DNA]</scope>
    <source>
        <strain evidence="9">cv. St1</strain>
    </source>
</reference>
<evidence type="ECO:0000256" key="1">
    <source>
        <dbReference type="ARBA" id="ARBA00022679"/>
    </source>
</evidence>
<dbReference type="Pfam" id="PF17917">
    <property type="entry name" value="RT_RNaseH"/>
    <property type="match status" value="1"/>
</dbReference>
<dbReference type="Proteomes" id="UP000187406">
    <property type="component" value="Unassembled WGS sequence"/>
</dbReference>
<evidence type="ECO:0000256" key="4">
    <source>
        <dbReference type="ARBA" id="ARBA00022759"/>
    </source>
</evidence>
<evidence type="ECO:0000313" key="8">
    <source>
        <dbReference type="EMBL" id="GAV59793.1"/>
    </source>
</evidence>
<dbReference type="InterPro" id="IPR041373">
    <property type="entry name" value="RT_RNaseH"/>
</dbReference>
<protein>
    <recommendedName>
        <fullName evidence="7">Reverse transcriptase RNase H-like domain-containing protein</fullName>
    </recommendedName>
</protein>
<proteinExistence type="predicted"/>
<sequence>AHVCNEGICLKQTFILVKDLDIWIILGQLFLKIVKPFKVNNDGITTKLLKRKTLFTFNEQTITKDINLLTQLNYATIKKEILAIVLCIKKFQSDLLNQNFLIRVDCVAVSSILTKNVNNLASKQFFARWQGILSSFDFSIQHISCDTNSLPDYLTHEFLQGT</sequence>
<dbReference type="InterPro" id="IPR050951">
    <property type="entry name" value="Retrovirus_Pol_polyprotein"/>
</dbReference>
<keyword evidence="1" id="KW-0808">Transferase</keyword>
<organism evidence="8 9">
    <name type="scientific">Cephalotus follicularis</name>
    <name type="common">Albany pitcher plant</name>
    <dbReference type="NCBI Taxonomy" id="3775"/>
    <lineage>
        <taxon>Eukaryota</taxon>
        <taxon>Viridiplantae</taxon>
        <taxon>Streptophyta</taxon>
        <taxon>Embryophyta</taxon>
        <taxon>Tracheophyta</taxon>
        <taxon>Spermatophyta</taxon>
        <taxon>Magnoliopsida</taxon>
        <taxon>eudicotyledons</taxon>
        <taxon>Gunneridae</taxon>
        <taxon>Pentapetalae</taxon>
        <taxon>rosids</taxon>
        <taxon>fabids</taxon>
        <taxon>Oxalidales</taxon>
        <taxon>Cephalotaceae</taxon>
        <taxon>Cephalotus</taxon>
    </lineage>
</organism>
<dbReference type="SUPFAM" id="SSF56672">
    <property type="entry name" value="DNA/RNA polymerases"/>
    <property type="match status" value="1"/>
</dbReference>
<keyword evidence="9" id="KW-1185">Reference proteome</keyword>
<evidence type="ECO:0000256" key="6">
    <source>
        <dbReference type="ARBA" id="ARBA00022918"/>
    </source>
</evidence>
<keyword evidence="2" id="KW-0548">Nucleotidyltransferase</keyword>
<dbReference type="AlphaFoldDB" id="A0A1Q3AW77"/>
<dbReference type="PANTHER" id="PTHR37984">
    <property type="entry name" value="PROTEIN CBG26694"/>
    <property type="match status" value="1"/>
</dbReference>
<gene>
    <name evidence="8" type="ORF">CFOL_v3_03324</name>
</gene>
<dbReference type="PANTHER" id="PTHR37984:SF5">
    <property type="entry name" value="PROTEIN NYNRIN-LIKE"/>
    <property type="match status" value="1"/>
</dbReference>
<evidence type="ECO:0000313" key="9">
    <source>
        <dbReference type="Proteomes" id="UP000187406"/>
    </source>
</evidence>
<comment type="caution">
    <text evidence="8">The sequence shown here is derived from an EMBL/GenBank/DDBJ whole genome shotgun (WGS) entry which is preliminary data.</text>
</comment>
<dbReference type="GO" id="GO:0003964">
    <property type="term" value="F:RNA-directed DNA polymerase activity"/>
    <property type="evidence" value="ECO:0007669"/>
    <property type="project" value="UniProtKB-KW"/>
</dbReference>
<keyword evidence="4" id="KW-0255">Endonuclease</keyword>
<feature type="domain" description="Reverse transcriptase RNase H-like" evidence="7">
    <location>
        <begin position="70"/>
        <end position="136"/>
    </location>
</feature>
<keyword evidence="5" id="KW-0378">Hydrolase</keyword>
<keyword evidence="6" id="KW-0695">RNA-directed DNA polymerase</keyword>
<dbReference type="OrthoDB" id="1748810at2759"/>
<feature type="non-terminal residue" evidence="8">
    <location>
        <position position="1"/>
    </location>
</feature>
<dbReference type="GO" id="GO:0004519">
    <property type="term" value="F:endonuclease activity"/>
    <property type="evidence" value="ECO:0007669"/>
    <property type="project" value="UniProtKB-KW"/>
</dbReference>
<accession>A0A1Q3AW77</accession>
<dbReference type="EMBL" id="BDDD01000125">
    <property type="protein sequence ID" value="GAV59793.1"/>
    <property type="molecule type" value="Genomic_DNA"/>
</dbReference>
<evidence type="ECO:0000259" key="7">
    <source>
        <dbReference type="Pfam" id="PF17917"/>
    </source>
</evidence>
<dbReference type="InParanoid" id="A0A1Q3AW77"/>
<dbReference type="InterPro" id="IPR043502">
    <property type="entry name" value="DNA/RNA_pol_sf"/>
</dbReference>
<evidence type="ECO:0000256" key="5">
    <source>
        <dbReference type="ARBA" id="ARBA00022801"/>
    </source>
</evidence>
<evidence type="ECO:0000256" key="2">
    <source>
        <dbReference type="ARBA" id="ARBA00022695"/>
    </source>
</evidence>
<keyword evidence="3" id="KW-0540">Nuclease</keyword>
<feature type="non-terminal residue" evidence="8">
    <location>
        <position position="162"/>
    </location>
</feature>
<name>A0A1Q3AW77_CEPFO</name>
<evidence type="ECO:0000256" key="3">
    <source>
        <dbReference type="ARBA" id="ARBA00022722"/>
    </source>
</evidence>
<dbReference type="GO" id="GO:0016787">
    <property type="term" value="F:hydrolase activity"/>
    <property type="evidence" value="ECO:0007669"/>
    <property type="project" value="UniProtKB-KW"/>
</dbReference>